<dbReference type="InterPro" id="IPR028896">
    <property type="entry name" value="GcvT/YgfZ/DmdA"/>
</dbReference>
<sequence length="377" mass="40987">MATTAEDFPRKNALFAKHRALGSPLDSDWNGMPIPQNYATDPYEETTIVRSKAGLFDVSGLRMIDVSGPEVVKVLNLMLTSDVDKLTPGQSAISNIVDENGALIDDVLVYRDGPTAFRLSHGGGGLEDVIDGFFQGADATWAKDDDVHILSLQGPLALDILAPHTPFDLKTLKYFEHARTELFGKPVSLARGGYSAERGYEVFCTAEDAPFLWDAILEAGKPYGAVPASWSCLDIVRVEGALLFFPFDMPQGDTTPWEVGADWTVDMGKPDFHGKAALASKKGKERVAQVGIEIDAHEAIEPGAKIYKDGKDVGLVNSTTYSRHLMKSIALAHVEPALKAIGTPLEVQSAAGTFSAHVVRTPFYDPHRLRTHPLDER</sequence>
<dbReference type="PANTHER" id="PTHR43757:SF2">
    <property type="entry name" value="AMINOMETHYLTRANSFERASE, MITOCHONDRIAL"/>
    <property type="match status" value="1"/>
</dbReference>
<dbReference type="AlphaFoldDB" id="A0A9W6JJX0"/>
<dbReference type="InterPro" id="IPR006222">
    <property type="entry name" value="GCVT_N"/>
</dbReference>
<dbReference type="PIRSF" id="PIRSF006487">
    <property type="entry name" value="GcvT"/>
    <property type="match status" value="1"/>
</dbReference>
<evidence type="ECO:0000313" key="5">
    <source>
        <dbReference type="Proteomes" id="UP001143309"/>
    </source>
</evidence>
<accession>A0A9W6JJX0</accession>
<evidence type="ECO:0000256" key="1">
    <source>
        <dbReference type="PIRSR" id="PIRSR006487-1"/>
    </source>
</evidence>
<gene>
    <name evidence="4" type="ORF">GCM10008174_01380</name>
</gene>
<dbReference type="Proteomes" id="UP001143309">
    <property type="component" value="Unassembled WGS sequence"/>
</dbReference>
<dbReference type="SUPFAM" id="SSF103025">
    <property type="entry name" value="Folate-binding domain"/>
    <property type="match status" value="1"/>
</dbReference>
<feature type="binding site" evidence="1">
    <location>
        <position position="201"/>
    </location>
    <ligand>
        <name>substrate</name>
    </ligand>
</feature>
<dbReference type="Pfam" id="PF08669">
    <property type="entry name" value="GCV_T_C"/>
    <property type="match status" value="1"/>
</dbReference>
<dbReference type="EMBL" id="BSFL01000001">
    <property type="protein sequence ID" value="GLK78397.1"/>
    <property type="molecule type" value="Genomic_DNA"/>
</dbReference>
<dbReference type="PANTHER" id="PTHR43757">
    <property type="entry name" value="AMINOMETHYLTRANSFERASE"/>
    <property type="match status" value="1"/>
</dbReference>
<dbReference type="InterPro" id="IPR013977">
    <property type="entry name" value="GcvT_C"/>
</dbReference>
<organism evidence="4 5">
    <name type="scientific">Methylopila turkensis</name>
    <dbReference type="NCBI Taxonomy" id="1437816"/>
    <lineage>
        <taxon>Bacteria</taxon>
        <taxon>Pseudomonadati</taxon>
        <taxon>Pseudomonadota</taxon>
        <taxon>Alphaproteobacteria</taxon>
        <taxon>Hyphomicrobiales</taxon>
        <taxon>Methylopilaceae</taxon>
        <taxon>Methylopila</taxon>
    </lineage>
</organism>
<dbReference type="SUPFAM" id="SSF101790">
    <property type="entry name" value="Aminomethyltransferase beta-barrel domain"/>
    <property type="match status" value="1"/>
</dbReference>
<feature type="domain" description="Aminomethyltransferase C-terminal" evidence="3">
    <location>
        <begin position="289"/>
        <end position="365"/>
    </location>
</feature>
<protein>
    <submittedName>
        <fullName evidence="4">Aminomethyltransferase</fullName>
    </submittedName>
</protein>
<keyword evidence="5" id="KW-1185">Reference proteome</keyword>
<evidence type="ECO:0000259" key="2">
    <source>
        <dbReference type="Pfam" id="PF01571"/>
    </source>
</evidence>
<dbReference type="GO" id="GO:0005829">
    <property type="term" value="C:cytosol"/>
    <property type="evidence" value="ECO:0007669"/>
    <property type="project" value="TreeGrafter"/>
</dbReference>
<dbReference type="RefSeq" id="WP_271198920.1">
    <property type="nucleotide sequence ID" value="NZ_BSFL01000001.1"/>
</dbReference>
<dbReference type="InterPro" id="IPR029043">
    <property type="entry name" value="GcvT/YgfZ_C"/>
</dbReference>
<dbReference type="Pfam" id="PF01571">
    <property type="entry name" value="GCV_T"/>
    <property type="match status" value="1"/>
</dbReference>
<reference evidence="4" key="1">
    <citation type="journal article" date="2014" name="Int. J. Syst. Evol. Microbiol.">
        <title>Complete genome sequence of Corynebacterium casei LMG S-19264T (=DSM 44701T), isolated from a smear-ripened cheese.</title>
        <authorList>
            <consortium name="US DOE Joint Genome Institute (JGI-PGF)"/>
            <person name="Walter F."/>
            <person name="Albersmeier A."/>
            <person name="Kalinowski J."/>
            <person name="Ruckert C."/>
        </authorList>
    </citation>
    <scope>NUCLEOTIDE SEQUENCE</scope>
    <source>
        <strain evidence="4">VKM B-2748</strain>
    </source>
</reference>
<dbReference type="Gene3D" id="3.30.1360.120">
    <property type="entry name" value="Probable tRNA modification gtpase trme, domain 1"/>
    <property type="match status" value="1"/>
</dbReference>
<evidence type="ECO:0000313" key="4">
    <source>
        <dbReference type="EMBL" id="GLK78397.1"/>
    </source>
</evidence>
<feature type="domain" description="GCVT N-terminal" evidence="2">
    <location>
        <begin position="29"/>
        <end position="269"/>
    </location>
</feature>
<comment type="caution">
    <text evidence="4">The sequence shown here is derived from an EMBL/GenBank/DDBJ whole genome shotgun (WGS) entry which is preliminary data.</text>
</comment>
<reference evidence="4" key="2">
    <citation type="submission" date="2023-01" db="EMBL/GenBank/DDBJ databases">
        <authorList>
            <person name="Sun Q."/>
            <person name="Evtushenko L."/>
        </authorList>
    </citation>
    <scope>NUCLEOTIDE SEQUENCE</scope>
    <source>
        <strain evidence="4">VKM B-2748</strain>
    </source>
</reference>
<proteinExistence type="predicted"/>
<evidence type="ECO:0000259" key="3">
    <source>
        <dbReference type="Pfam" id="PF08669"/>
    </source>
</evidence>
<dbReference type="InterPro" id="IPR027266">
    <property type="entry name" value="TrmE/GcvT-like"/>
</dbReference>
<name>A0A9W6JJX0_9HYPH</name>